<keyword evidence="3" id="KW-0808">Transferase</keyword>
<evidence type="ECO:0000259" key="5">
    <source>
        <dbReference type="Pfam" id="PF02803"/>
    </source>
</evidence>
<dbReference type="Proteomes" id="UP000299290">
    <property type="component" value="Unassembled WGS sequence"/>
</dbReference>
<dbReference type="InterPro" id="IPR016039">
    <property type="entry name" value="Thiolase-like"/>
</dbReference>
<dbReference type="AlphaFoldDB" id="A0A4D4KHD6"/>
<protein>
    <recommendedName>
        <fullName evidence="2">acetyl-CoA C-acetyltransferase</fullName>
        <ecNumber evidence="2">2.3.1.9</ecNumber>
    </recommendedName>
</protein>
<feature type="domain" description="Thiolase C-terminal" evidence="5">
    <location>
        <begin position="18"/>
        <end position="103"/>
    </location>
</feature>
<proteinExistence type="inferred from homology"/>
<evidence type="ECO:0000256" key="3">
    <source>
        <dbReference type="ARBA" id="ARBA00022679"/>
    </source>
</evidence>
<dbReference type="PANTHER" id="PTHR18919:SF107">
    <property type="entry name" value="ACETYL-COA ACETYLTRANSFERASE, CYTOSOLIC"/>
    <property type="match status" value="1"/>
</dbReference>
<keyword evidence="4" id="KW-0012">Acyltransferase</keyword>
<dbReference type="EMBL" id="BJHV01000001">
    <property type="protein sequence ID" value="GDY48571.1"/>
    <property type="molecule type" value="Genomic_DNA"/>
</dbReference>
<keyword evidence="7" id="KW-1185">Reference proteome</keyword>
<comment type="caution">
    <text evidence="6">The sequence shown here is derived from an EMBL/GenBank/DDBJ whole genome shotgun (WGS) entry which is preliminary data.</text>
</comment>
<dbReference type="Gene3D" id="3.40.47.10">
    <property type="match status" value="1"/>
</dbReference>
<accession>A0A4D4KHD6</accession>
<dbReference type="RefSeq" id="WP_137969448.1">
    <property type="nucleotide sequence ID" value="NZ_BJHV01000001.1"/>
</dbReference>
<evidence type="ECO:0000313" key="7">
    <source>
        <dbReference type="Proteomes" id="UP000299290"/>
    </source>
</evidence>
<gene>
    <name evidence="6" type="ORF">SANT12839_094530</name>
</gene>
<organism evidence="6 7">
    <name type="scientific">Streptomyces antimycoticus</name>
    <dbReference type="NCBI Taxonomy" id="68175"/>
    <lineage>
        <taxon>Bacteria</taxon>
        <taxon>Bacillati</taxon>
        <taxon>Actinomycetota</taxon>
        <taxon>Actinomycetes</taxon>
        <taxon>Kitasatosporales</taxon>
        <taxon>Streptomycetaceae</taxon>
        <taxon>Streptomyces</taxon>
        <taxon>Streptomyces violaceusniger group</taxon>
    </lineage>
</organism>
<dbReference type="PANTHER" id="PTHR18919">
    <property type="entry name" value="ACETYL-COA C-ACYLTRANSFERASE"/>
    <property type="match status" value="1"/>
</dbReference>
<evidence type="ECO:0000256" key="4">
    <source>
        <dbReference type="ARBA" id="ARBA00023315"/>
    </source>
</evidence>
<sequence length="104" mass="10552">MDPEVGAVRDARRRGGTLGVPDLALFEIHEESAGVAAEAARTLGVPLGRVKVNGGAPAFGHVVGMSGARMVLTPAYELRRRGGGTGGVAVPADDGQHEGLLINA</sequence>
<dbReference type="EC" id="2.3.1.9" evidence="2"/>
<name>A0A4D4KHD6_9ACTN</name>
<dbReference type="Pfam" id="PF02803">
    <property type="entry name" value="Thiolase_C"/>
    <property type="match status" value="1"/>
</dbReference>
<evidence type="ECO:0000256" key="1">
    <source>
        <dbReference type="ARBA" id="ARBA00010982"/>
    </source>
</evidence>
<evidence type="ECO:0000256" key="2">
    <source>
        <dbReference type="ARBA" id="ARBA00012705"/>
    </source>
</evidence>
<dbReference type="InterPro" id="IPR020617">
    <property type="entry name" value="Thiolase_C"/>
</dbReference>
<comment type="similarity">
    <text evidence="1">Belongs to the thiolase-like superfamily. Thiolase family.</text>
</comment>
<dbReference type="GO" id="GO:0003985">
    <property type="term" value="F:acetyl-CoA C-acetyltransferase activity"/>
    <property type="evidence" value="ECO:0007669"/>
    <property type="project" value="UniProtKB-EC"/>
</dbReference>
<dbReference type="SUPFAM" id="SSF53901">
    <property type="entry name" value="Thiolase-like"/>
    <property type="match status" value="1"/>
</dbReference>
<reference evidence="6 7" key="1">
    <citation type="journal article" date="2020" name="Int. J. Syst. Evol. Microbiol.">
        <title>Reclassification of Streptomyces castelarensis and Streptomyces sporoclivatus as later heterotypic synonyms of Streptomyces antimycoticus.</title>
        <authorList>
            <person name="Komaki H."/>
            <person name="Tamura T."/>
        </authorList>
    </citation>
    <scope>NUCLEOTIDE SEQUENCE [LARGE SCALE GENOMIC DNA]</scope>
    <source>
        <strain evidence="6 7">NBRC 12839</strain>
    </source>
</reference>
<evidence type="ECO:0000313" key="6">
    <source>
        <dbReference type="EMBL" id="GDY48571.1"/>
    </source>
</evidence>